<dbReference type="Proteomes" id="UP001350005">
    <property type="component" value="Unassembled WGS sequence"/>
</dbReference>
<name>A0ABU7R6T8_9FLAO</name>
<sequence>MVRARCSHQLGDNYPKLQGLTDTPVDGTGGFVRFEESNTLYNVYDAGNFMTGKAFQMKGYSLNVIKTGADISSRITLNGPDTATDQKAITAGYNYNRVGWKK</sequence>
<proteinExistence type="predicted"/>
<dbReference type="EMBL" id="JAZGJU010000164">
    <property type="protein sequence ID" value="MEE6130520.1"/>
    <property type="molecule type" value="Genomic_DNA"/>
</dbReference>
<dbReference type="RefSeq" id="WP_241309427.1">
    <property type="nucleotide sequence ID" value="NZ_JAKYXJ010000002.1"/>
</dbReference>
<evidence type="ECO:0000313" key="1">
    <source>
        <dbReference type="EMBL" id="MEE6130520.1"/>
    </source>
</evidence>
<evidence type="ECO:0008006" key="3">
    <source>
        <dbReference type="Google" id="ProtNLM"/>
    </source>
</evidence>
<comment type="caution">
    <text evidence="1">The sequence shown here is derived from an EMBL/GenBank/DDBJ whole genome shotgun (WGS) entry which is preliminary data.</text>
</comment>
<reference evidence="1 2" key="1">
    <citation type="submission" date="2024-01" db="EMBL/GenBank/DDBJ databases">
        <title>Whole genome of Chryseobacterium arthrosphaerae NNCa 2741.</title>
        <authorList>
            <person name="Boriskina E.V."/>
            <person name="Gordinskaya N.A."/>
            <person name="Kropotov V.S."/>
            <person name="Alekseeva A.E."/>
            <person name="Makhova M.A."/>
            <person name="Kryazhev D.V."/>
            <person name="Shkurkina I.S."/>
        </authorList>
    </citation>
    <scope>NUCLEOTIDE SEQUENCE [LARGE SCALE GENOMIC DNA]</scope>
    <source>
        <strain evidence="1 2">NNCa 2741</strain>
    </source>
</reference>
<protein>
    <recommendedName>
        <fullName evidence="3">TonB-dependent receptor</fullName>
    </recommendedName>
</protein>
<accession>A0ABU7R6T8</accession>
<keyword evidence="2" id="KW-1185">Reference proteome</keyword>
<gene>
    <name evidence="1" type="ORF">V2E39_24235</name>
</gene>
<evidence type="ECO:0000313" key="2">
    <source>
        <dbReference type="Proteomes" id="UP001350005"/>
    </source>
</evidence>
<organism evidence="1 2">
    <name type="scientific">Chryseobacterium arthrosphaerae</name>
    <dbReference type="NCBI Taxonomy" id="651561"/>
    <lineage>
        <taxon>Bacteria</taxon>
        <taxon>Pseudomonadati</taxon>
        <taxon>Bacteroidota</taxon>
        <taxon>Flavobacteriia</taxon>
        <taxon>Flavobacteriales</taxon>
        <taxon>Weeksellaceae</taxon>
        <taxon>Chryseobacterium group</taxon>
        <taxon>Chryseobacterium</taxon>
    </lineage>
</organism>